<sequence length="326" mass="33832">MWKLLTTLLAIPLGALAAASPAHAIANGESVPDGRYPFAVKLIDNGIPTEDGGSRDSSCSGGLVSPHWVLTAGHCFKDADGRRVSRPVAEESLAAVGRTDLTGEGGHLVEVVEVRQHGKADVALARLDTAITDITPLRLNRKRPAAGQEARLVGYGFTKATATKTPDRLRTGEFEVSSVSTTEMGLSGASPKSNTSPCERDSGGPYFTEAGDGTAVIVGVVSRGPACPHTGADIATRVDAVAPWILSIIKSDLKTASPSPSPSVKKSTAGKPRSSAVAAPAAQQPGVPAALTLPPAALLSVPVAVIGLVMARRSKRRYRGRRRSNW</sequence>
<evidence type="ECO:0000259" key="6">
    <source>
        <dbReference type="PROSITE" id="PS50240"/>
    </source>
</evidence>
<dbReference type="InterPro" id="IPR001254">
    <property type="entry name" value="Trypsin_dom"/>
</dbReference>
<dbReference type="Proteomes" id="UP000249341">
    <property type="component" value="Unassembled WGS sequence"/>
</dbReference>
<accession>A0A327Z0R0</accession>
<dbReference type="RefSeq" id="WP_111653901.1">
    <property type="nucleotide sequence ID" value="NZ_JACHWI010000008.1"/>
</dbReference>
<comment type="similarity">
    <text evidence="1">Belongs to the peptidase S1 family.</text>
</comment>
<feature type="chain" id="PRO_5016405677" evidence="5">
    <location>
        <begin position="25"/>
        <end position="326"/>
    </location>
</feature>
<dbReference type="InterPro" id="IPR043504">
    <property type="entry name" value="Peptidase_S1_PA_chymotrypsin"/>
</dbReference>
<feature type="transmembrane region" description="Helical" evidence="4">
    <location>
        <begin position="293"/>
        <end position="311"/>
    </location>
</feature>
<protein>
    <submittedName>
        <fullName evidence="7">Trypsin</fullName>
    </submittedName>
</protein>
<feature type="domain" description="Peptidase S1" evidence="6">
    <location>
        <begin position="25"/>
        <end position="250"/>
    </location>
</feature>
<comment type="caution">
    <text evidence="7">The sequence shown here is derived from an EMBL/GenBank/DDBJ whole genome shotgun (WGS) entry which is preliminary data.</text>
</comment>
<dbReference type="PANTHER" id="PTHR24276">
    <property type="entry name" value="POLYSERASE-RELATED"/>
    <property type="match status" value="1"/>
</dbReference>
<keyword evidence="5" id="KW-0732">Signal</keyword>
<name>A0A327Z0R0_9ACTN</name>
<dbReference type="AlphaFoldDB" id="A0A327Z0R0"/>
<feature type="region of interest" description="Disordered" evidence="3">
    <location>
        <begin position="254"/>
        <end position="284"/>
    </location>
</feature>
<keyword evidence="4" id="KW-0472">Membrane</keyword>
<evidence type="ECO:0000256" key="5">
    <source>
        <dbReference type="SAM" id="SignalP"/>
    </source>
</evidence>
<dbReference type="InterPro" id="IPR018114">
    <property type="entry name" value="TRYPSIN_HIS"/>
</dbReference>
<dbReference type="OrthoDB" id="9815928at2"/>
<dbReference type="Gene3D" id="2.40.10.10">
    <property type="entry name" value="Trypsin-like serine proteases"/>
    <property type="match status" value="1"/>
</dbReference>
<proteinExistence type="inferred from homology"/>
<dbReference type="PRINTS" id="PR00722">
    <property type="entry name" value="CHYMOTRYPSIN"/>
</dbReference>
<dbReference type="InterPro" id="IPR009003">
    <property type="entry name" value="Peptidase_S1_PA"/>
</dbReference>
<dbReference type="Pfam" id="PF00089">
    <property type="entry name" value="Trypsin"/>
    <property type="match status" value="1"/>
</dbReference>
<dbReference type="PANTHER" id="PTHR24276:SF98">
    <property type="entry name" value="FI18310P1-RELATED"/>
    <property type="match status" value="1"/>
</dbReference>
<organism evidence="7 8">
    <name type="scientific">Actinoplanes lutulentus</name>
    <dbReference type="NCBI Taxonomy" id="1287878"/>
    <lineage>
        <taxon>Bacteria</taxon>
        <taxon>Bacillati</taxon>
        <taxon>Actinomycetota</taxon>
        <taxon>Actinomycetes</taxon>
        <taxon>Micromonosporales</taxon>
        <taxon>Micromonosporaceae</taxon>
        <taxon>Actinoplanes</taxon>
    </lineage>
</organism>
<dbReference type="EMBL" id="QLMJ01000022">
    <property type="protein sequence ID" value="RAK27741.1"/>
    <property type="molecule type" value="Genomic_DNA"/>
</dbReference>
<keyword evidence="4" id="KW-1133">Transmembrane helix</keyword>
<gene>
    <name evidence="7" type="ORF">B0I29_122124</name>
</gene>
<dbReference type="PROSITE" id="PS00134">
    <property type="entry name" value="TRYPSIN_HIS"/>
    <property type="match status" value="1"/>
</dbReference>
<evidence type="ECO:0000313" key="8">
    <source>
        <dbReference type="Proteomes" id="UP000249341"/>
    </source>
</evidence>
<keyword evidence="2" id="KW-1015">Disulfide bond</keyword>
<dbReference type="PROSITE" id="PS50240">
    <property type="entry name" value="TRYPSIN_DOM"/>
    <property type="match status" value="1"/>
</dbReference>
<feature type="region of interest" description="Disordered" evidence="3">
    <location>
        <begin position="178"/>
        <end position="206"/>
    </location>
</feature>
<keyword evidence="4" id="KW-0812">Transmembrane</keyword>
<dbReference type="SUPFAM" id="SSF50494">
    <property type="entry name" value="Trypsin-like serine proteases"/>
    <property type="match status" value="1"/>
</dbReference>
<evidence type="ECO:0000256" key="4">
    <source>
        <dbReference type="SAM" id="Phobius"/>
    </source>
</evidence>
<evidence type="ECO:0000256" key="3">
    <source>
        <dbReference type="SAM" id="MobiDB-lite"/>
    </source>
</evidence>
<dbReference type="InterPro" id="IPR050430">
    <property type="entry name" value="Peptidase_S1"/>
</dbReference>
<reference evidence="7 8" key="1">
    <citation type="submission" date="2018-06" db="EMBL/GenBank/DDBJ databases">
        <title>Genomic Encyclopedia of Type Strains, Phase III (KMG-III): the genomes of soil and plant-associated and newly described type strains.</title>
        <authorList>
            <person name="Whitman W."/>
        </authorList>
    </citation>
    <scope>NUCLEOTIDE SEQUENCE [LARGE SCALE GENOMIC DNA]</scope>
    <source>
        <strain evidence="7 8">CGMCC 4.7090</strain>
    </source>
</reference>
<evidence type="ECO:0000256" key="1">
    <source>
        <dbReference type="ARBA" id="ARBA00007664"/>
    </source>
</evidence>
<evidence type="ECO:0000256" key="2">
    <source>
        <dbReference type="ARBA" id="ARBA00023157"/>
    </source>
</evidence>
<dbReference type="SMART" id="SM00020">
    <property type="entry name" value="Tryp_SPc"/>
    <property type="match status" value="1"/>
</dbReference>
<feature type="compositionally biased region" description="Polar residues" evidence="3">
    <location>
        <begin position="178"/>
        <end position="197"/>
    </location>
</feature>
<evidence type="ECO:0000313" key="7">
    <source>
        <dbReference type="EMBL" id="RAK27741.1"/>
    </source>
</evidence>
<feature type="signal peptide" evidence="5">
    <location>
        <begin position="1"/>
        <end position="24"/>
    </location>
</feature>
<dbReference type="InterPro" id="IPR001314">
    <property type="entry name" value="Peptidase_S1A"/>
</dbReference>
<dbReference type="GO" id="GO:0004252">
    <property type="term" value="F:serine-type endopeptidase activity"/>
    <property type="evidence" value="ECO:0007669"/>
    <property type="project" value="InterPro"/>
</dbReference>
<dbReference type="GO" id="GO:0006508">
    <property type="term" value="P:proteolysis"/>
    <property type="evidence" value="ECO:0007669"/>
    <property type="project" value="InterPro"/>
</dbReference>
<keyword evidence="8" id="KW-1185">Reference proteome</keyword>